<evidence type="ECO:0000259" key="6">
    <source>
        <dbReference type="PROSITE" id="PS51898"/>
    </source>
</evidence>
<dbReference type="GO" id="GO:0015074">
    <property type="term" value="P:DNA integration"/>
    <property type="evidence" value="ECO:0007669"/>
    <property type="project" value="UniProtKB-KW"/>
</dbReference>
<dbReference type="Gene3D" id="1.10.443.10">
    <property type="entry name" value="Intergrase catalytic core"/>
    <property type="match status" value="1"/>
</dbReference>
<dbReference type="InterPro" id="IPR050808">
    <property type="entry name" value="Phage_Integrase"/>
</dbReference>
<organism evidence="8 9">
    <name type="scientific">Rhodosalinus sediminis</name>
    <dbReference type="NCBI Taxonomy" id="1940533"/>
    <lineage>
        <taxon>Bacteria</taxon>
        <taxon>Pseudomonadati</taxon>
        <taxon>Pseudomonadota</taxon>
        <taxon>Alphaproteobacteria</taxon>
        <taxon>Rhodobacterales</taxon>
        <taxon>Paracoccaceae</taxon>
        <taxon>Rhodosalinus</taxon>
    </lineage>
</organism>
<feature type="domain" description="Core-binding (CB)" evidence="7">
    <location>
        <begin position="100"/>
        <end position="177"/>
    </location>
</feature>
<dbReference type="Pfam" id="PF13356">
    <property type="entry name" value="Arm-DNA-bind_3"/>
    <property type="match status" value="1"/>
</dbReference>
<dbReference type="PROSITE" id="PS51898">
    <property type="entry name" value="TYR_RECOMBINASE"/>
    <property type="match status" value="1"/>
</dbReference>
<evidence type="ECO:0000313" key="9">
    <source>
        <dbReference type="Proteomes" id="UP000257131"/>
    </source>
</evidence>
<keyword evidence="9" id="KW-1185">Reference proteome</keyword>
<dbReference type="GO" id="GO:0006310">
    <property type="term" value="P:DNA recombination"/>
    <property type="evidence" value="ECO:0007669"/>
    <property type="project" value="UniProtKB-KW"/>
</dbReference>
<dbReference type="InterPro" id="IPR013762">
    <property type="entry name" value="Integrase-like_cat_sf"/>
</dbReference>
<comment type="similarity">
    <text evidence="1">Belongs to the 'phage' integrase family.</text>
</comment>
<dbReference type="InterPro" id="IPR044068">
    <property type="entry name" value="CB"/>
</dbReference>
<dbReference type="InterPro" id="IPR025166">
    <property type="entry name" value="Integrase_DNA_bind_dom"/>
</dbReference>
<reference evidence="8 9" key="1">
    <citation type="journal article" date="2017" name="Int. J. Syst. Evol. Microbiol.">
        <title>Rhodosalinus sediminis gen. nov., sp. nov., isolated from marine saltern.</title>
        <authorList>
            <person name="Guo L.Y."/>
            <person name="Ling S.K."/>
            <person name="Li C.M."/>
            <person name="Chen G.J."/>
            <person name="Du Z.J."/>
        </authorList>
    </citation>
    <scope>NUCLEOTIDE SEQUENCE [LARGE SCALE GENOMIC DNA]</scope>
    <source>
        <strain evidence="8 9">WDN1C137</strain>
    </source>
</reference>
<dbReference type="AlphaFoldDB" id="A0A3D9BLQ7"/>
<sequence length="387" mass="44920">MKARISDYAITSRQARLVSGRVTLTDTAMKGFSVEIRSRSATFNLRNSIDGKMRVINLGRFPEMSADQARAKALAYKQQVNQGASADDIIKSNKSVTLDQFYHEHFLPWYKTYRRNSANIIQMYRSTYYTRFGDRHLHTISQADLRNLSTEMKRLGYAPGSINRAVVTLRAMLKRADDWDICRMHSSLKKSPDLLRDTRKLERFLSREEAQRLQTVLRERGATPVNLAILFMLYTGARRKEVLEAEWQYIDFGRREWRIPITKNGQPRTVILSGKAMEILQHADDYQERNFQQPVGIVFANPKTLQPYYNIWETWKRVRAEADLEDVRLHDLRHSFASTLINAGVSIYEVQKLLGHSNVTVTQRYAHLASERLHETIKLVDEGYGED</sequence>
<evidence type="ECO:0000256" key="4">
    <source>
        <dbReference type="ARBA" id="ARBA00023172"/>
    </source>
</evidence>
<name>A0A3D9BLQ7_9RHOB</name>
<keyword evidence="4" id="KW-0233">DNA recombination</keyword>
<dbReference type="Gene3D" id="3.30.160.390">
    <property type="entry name" value="Integrase, DNA-binding domain"/>
    <property type="match status" value="1"/>
</dbReference>
<dbReference type="InterPro" id="IPR010998">
    <property type="entry name" value="Integrase_recombinase_N"/>
</dbReference>
<keyword evidence="3 5" id="KW-0238">DNA-binding</keyword>
<dbReference type="EMBL" id="QOHR01000032">
    <property type="protein sequence ID" value="REC54352.1"/>
    <property type="molecule type" value="Genomic_DNA"/>
</dbReference>
<dbReference type="RefSeq" id="WP_115981778.1">
    <property type="nucleotide sequence ID" value="NZ_QOHR01000032.1"/>
</dbReference>
<evidence type="ECO:0000256" key="2">
    <source>
        <dbReference type="ARBA" id="ARBA00022908"/>
    </source>
</evidence>
<dbReference type="Proteomes" id="UP000257131">
    <property type="component" value="Unassembled WGS sequence"/>
</dbReference>
<dbReference type="CDD" id="cd00796">
    <property type="entry name" value="INT_Rci_Hp1_C"/>
    <property type="match status" value="1"/>
</dbReference>
<dbReference type="PANTHER" id="PTHR30629:SF2">
    <property type="entry name" value="PROPHAGE INTEGRASE INTS-RELATED"/>
    <property type="match status" value="1"/>
</dbReference>
<gene>
    <name evidence="8" type="ORF">DRV84_13925</name>
</gene>
<dbReference type="SUPFAM" id="SSF56349">
    <property type="entry name" value="DNA breaking-rejoining enzymes"/>
    <property type="match status" value="1"/>
</dbReference>
<accession>A0A3D9BLQ7</accession>
<dbReference type="InterPro" id="IPR011010">
    <property type="entry name" value="DNA_brk_join_enz"/>
</dbReference>
<dbReference type="InterPro" id="IPR002104">
    <property type="entry name" value="Integrase_catalytic"/>
</dbReference>
<keyword evidence="2" id="KW-0229">DNA integration</keyword>
<dbReference type="Gene3D" id="1.10.150.130">
    <property type="match status" value="1"/>
</dbReference>
<evidence type="ECO:0000256" key="3">
    <source>
        <dbReference type="ARBA" id="ARBA00023125"/>
    </source>
</evidence>
<evidence type="ECO:0000313" key="8">
    <source>
        <dbReference type="EMBL" id="REC54352.1"/>
    </source>
</evidence>
<protein>
    <submittedName>
        <fullName evidence="8">DUF4102 domain-containing protein</fullName>
    </submittedName>
</protein>
<comment type="caution">
    <text evidence="8">The sequence shown here is derived from an EMBL/GenBank/DDBJ whole genome shotgun (WGS) entry which is preliminary data.</text>
</comment>
<evidence type="ECO:0000256" key="5">
    <source>
        <dbReference type="PROSITE-ProRule" id="PRU01248"/>
    </source>
</evidence>
<dbReference type="Pfam" id="PF00589">
    <property type="entry name" value="Phage_integrase"/>
    <property type="match status" value="1"/>
</dbReference>
<dbReference type="PANTHER" id="PTHR30629">
    <property type="entry name" value="PROPHAGE INTEGRASE"/>
    <property type="match status" value="1"/>
</dbReference>
<dbReference type="PROSITE" id="PS51900">
    <property type="entry name" value="CB"/>
    <property type="match status" value="1"/>
</dbReference>
<evidence type="ECO:0000259" key="7">
    <source>
        <dbReference type="PROSITE" id="PS51900"/>
    </source>
</evidence>
<dbReference type="GO" id="GO:0003677">
    <property type="term" value="F:DNA binding"/>
    <property type="evidence" value="ECO:0007669"/>
    <property type="project" value="UniProtKB-UniRule"/>
</dbReference>
<evidence type="ECO:0000256" key="1">
    <source>
        <dbReference type="ARBA" id="ARBA00008857"/>
    </source>
</evidence>
<feature type="domain" description="Tyr recombinase" evidence="6">
    <location>
        <begin position="200"/>
        <end position="378"/>
    </location>
</feature>
<dbReference type="OrthoDB" id="6388170at2"/>
<proteinExistence type="inferred from homology"/>
<dbReference type="InterPro" id="IPR038488">
    <property type="entry name" value="Integrase_DNA-bd_sf"/>
</dbReference>